<dbReference type="SUPFAM" id="SSF63712">
    <property type="entry name" value="Nicotinic receptor ligand binding domain-like"/>
    <property type="match status" value="1"/>
</dbReference>
<dbReference type="CDD" id="cd18993">
    <property type="entry name" value="LGIC_ECD_GluCl"/>
    <property type="match status" value="1"/>
</dbReference>
<dbReference type="InterPro" id="IPR036734">
    <property type="entry name" value="Neur_chan_lig-bd_sf"/>
</dbReference>
<evidence type="ECO:0000313" key="5">
    <source>
        <dbReference type="EMBL" id="KAJ6221593.1"/>
    </source>
</evidence>
<dbReference type="FunFam" id="2.70.170.10:FF:000045">
    <property type="entry name" value="Predicted protein"/>
    <property type="match status" value="1"/>
</dbReference>
<comment type="subcellular location">
    <subcellularLocation>
        <location evidence="1">Membrane</location>
        <topology evidence="1">Multi-pass membrane protein</topology>
    </subcellularLocation>
</comment>
<keyword evidence="3" id="KW-0813">Transport</keyword>
<comment type="similarity">
    <text evidence="3">Belongs to the ligand-gated ion channel (TC 1.A.9) family.</text>
</comment>
<dbReference type="PRINTS" id="PR00252">
    <property type="entry name" value="NRIONCHANNEL"/>
</dbReference>
<keyword evidence="3" id="KW-1133">Transmembrane helix</keyword>
<feature type="domain" description="Neurotransmitter-gated ion-channel ligand-binding" evidence="4">
    <location>
        <begin position="173"/>
        <end position="358"/>
    </location>
</feature>
<evidence type="ECO:0000256" key="3">
    <source>
        <dbReference type="RuleBase" id="RU000687"/>
    </source>
</evidence>
<dbReference type="GO" id="GO:0016020">
    <property type="term" value="C:membrane"/>
    <property type="evidence" value="ECO:0007669"/>
    <property type="project" value="UniProtKB-SubCell"/>
</dbReference>
<accession>A0A9Q0MA95</accession>
<feature type="transmembrane region" description="Helical" evidence="3">
    <location>
        <begin position="135"/>
        <end position="159"/>
    </location>
</feature>
<dbReference type="PANTHER" id="PTHR18945">
    <property type="entry name" value="NEUROTRANSMITTER GATED ION CHANNEL"/>
    <property type="match status" value="1"/>
</dbReference>
<reference evidence="5" key="1">
    <citation type="submission" date="2022-12" db="EMBL/GenBank/DDBJ databases">
        <title>Genome assemblies of Blomia tropicalis.</title>
        <authorList>
            <person name="Cui Y."/>
        </authorList>
    </citation>
    <scope>NUCLEOTIDE SEQUENCE</scope>
    <source>
        <tissue evidence="5">Adult mites</tissue>
    </source>
</reference>
<proteinExistence type="inferred from homology"/>
<dbReference type="GO" id="GO:0005230">
    <property type="term" value="F:extracellular ligand-gated monoatomic ion channel activity"/>
    <property type="evidence" value="ECO:0007669"/>
    <property type="project" value="InterPro"/>
</dbReference>
<evidence type="ECO:0000256" key="1">
    <source>
        <dbReference type="ARBA" id="ARBA00004141"/>
    </source>
</evidence>
<dbReference type="Gene3D" id="2.70.170.10">
    <property type="entry name" value="Neurotransmitter-gated ion-channel ligand-binding domain"/>
    <property type="match status" value="1"/>
</dbReference>
<dbReference type="InterPro" id="IPR018000">
    <property type="entry name" value="Neurotransmitter_ion_chnl_CS"/>
</dbReference>
<dbReference type="AlphaFoldDB" id="A0A9Q0MA95"/>
<sequence length="459" mass="53551">MAEHLKGIVDSEYDFDYDEDGELLRLNPEMLYGDEASFKTFIREFYNAISKFITRILMGGFYAYISFMGSKLFFTMSNKTAHMLHCGQFFKNCHTDLDRDKKNNHPWWYIPLIFGDRNDPVIMHYNKFVLINRQLFMSLCILFVIIFQIEMIWCSINIIRYERKCNDSSTIRYHERSNSEQPTNGATKVELNMFVRNIVDVNEIAMQYKSQITFRQKWNDPRLHFNSEALKYVTLTDPERIWIPDTFFPNEISGNFHQMLKPNSMLRIYQNGDILYSLRVTMVFSCPMDMTRYPHDSQECTIRMASYGYTSQSIIYEWKSVNPVQITPNLNLPNGFRLTHYSTDECSSKTNTGTYSCLQLIIDLATFAIFSIQSLTLYGIVHDSIVAFTVFAIFFTILSIGAIVEALSLNIPWTFVLISIAVTASAATLAYDLFKHHRAERLKIQANQLNPYRQFNAEV</sequence>
<keyword evidence="3" id="KW-0812">Transmembrane</keyword>
<feature type="transmembrane region" description="Helical" evidence="3">
    <location>
        <begin position="385"/>
        <end position="407"/>
    </location>
</feature>
<evidence type="ECO:0000256" key="2">
    <source>
        <dbReference type="ARBA" id="ARBA00023136"/>
    </source>
</evidence>
<name>A0A9Q0MA95_BLOTA</name>
<protein>
    <recommendedName>
        <fullName evidence="4">Neurotransmitter-gated ion-channel ligand-binding domain-containing protein</fullName>
    </recommendedName>
</protein>
<dbReference type="EMBL" id="JAPWDV010000001">
    <property type="protein sequence ID" value="KAJ6221593.1"/>
    <property type="molecule type" value="Genomic_DNA"/>
</dbReference>
<keyword evidence="2 3" id="KW-0472">Membrane</keyword>
<keyword evidence="3" id="KW-0407">Ion channel</keyword>
<feature type="transmembrane region" description="Helical" evidence="3">
    <location>
        <begin position="358"/>
        <end position="378"/>
    </location>
</feature>
<evidence type="ECO:0000313" key="6">
    <source>
        <dbReference type="Proteomes" id="UP001142055"/>
    </source>
</evidence>
<feature type="transmembrane region" description="Helical" evidence="3">
    <location>
        <begin position="52"/>
        <end position="74"/>
    </location>
</feature>
<dbReference type="PROSITE" id="PS00236">
    <property type="entry name" value="NEUROTR_ION_CHANNEL"/>
    <property type="match status" value="1"/>
</dbReference>
<dbReference type="InterPro" id="IPR006201">
    <property type="entry name" value="Neur_channel"/>
</dbReference>
<dbReference type="Pfam" id="PF02931">
    <property type="entry name" value="Neur_chan_LBD"/>
    <property type="match status" value="1"/>
</dbReference>
<dbReference type="Proteomes" id="UP001142055">
    <property type="component" value="Chromosome 1"/>
</dbReference>
<dbReference type="GO" id="GO:0004888">
    <property type="term" value="F:transmembrane signaling receptor activity"/>
    <property type="evidence" value="ECO:0007669"/>
    <property type="project" value="InterPro"/>
</dbReference>
<gene>
    <name evidence="5" type="ORF">RDWZM_000138</name>
</gene>
<keyword evidence="3" id="KW-0406">Ion transport</keyword>
<comment type="caution">
    <text evidence="5">The sequence shown here is derived from an EMBL/GenBank/DDBJ whole genome shotgun (WGS) entry which is preliminary data.</text>
</comment>
<dbReference type="InterPro" id="IPR006202">
    <property type="entry name" value="Neur_chan_lig-bd"/>
</dbReference>
<keyword evidence="6" id="KW-1185">Reference proteome</keyword>
<feature type="transmembrane region" description="Helical" evidence="3">
    <location>
        <begin position="413"/>
        <end position="434"/>
    </location>
</feature>
<organism evidence="5 6">
    <name type="scientific">Blomia tropicalis</name>
    <name type="common">Mite</name>
    <dbReference type="NCBI Taxonomy" id="40697"/>
    <lineage>
        <taxon>Eukaryota</taxon>
        <taxon>Metazoa</taxon>
        <taxon>Ecdysozoa</taxon>
        <taxon>Arthropoda</taxon>
        <taxon>Chelicerata</taxon>
        <taxon>Arachnida</taxon>
        <taxon>Acari</taxon>
        <taxon>Acariformes</taxon>
        <taxon>Sarcoptiformes</taxon>
        <taxon>Astigmata</taxon>
        <taxon>Glycyphagoidea</taxon>
        <taxon>Echimyopodidae</taxon>
        <taxon>Blomia</taxon>
    </lineage>
</organism>
<evidence type="ECO:0000259" key="4">
    <source>
        <dbReference type="Pfam" id="PF02931"/>
    </source>
</evidence>